<feature type="domain" description="SEP" evidence="3">
    <location>
        <begin position="61"/>
        <end position="123"/>
    </location>
</feature>
<dbReference type="GO" id="GO:0043161">
    <property type="term" value="P:proteasome-mediated ubiquitin-dependent protein catabolic process"/>
    <property type="evidence" value="ECO:0007669"/>
    <property type="project" value="TreeGrafter"/>
</dbReference>
<evidence type="ECO:0000259" key="3">
    <source>
        <dbReference type="PROSITE" id="PS51399"/>
    </source>
</evidence>
<dbReference type="InterPro" id="IPR001012">
    <property type="entry name" value="UBX_dom"/>
</dbReference>
<dbReference type="SUPFAM" id="SSF54236">
    <property type="entry name" value="Ubiquitin-like"/>
    <property type="match status" value="1"/>
</dbReference>
<dbReference type="GO" id="GO:0043130">
    <property type="term" value="F:ubiquitin binding"/>
    <property type="evidence" value="ECO:0007669"/>
    <property type="project" value="TreeGrafter"/>
</dbReference>
<dbReference type="Gene3D" id="3.30.420.210">
    <property type="entry name" value="SEP domain"/>
    <property type="match status" value="1"/>
</dbReference>
<dbReference type="SMART" id="SM00553">
    <property type="entry name" value="SEP"/>
    <property type="match status" value="1"/>
</dbReference>
<dbReference type="PANTHER" id="PTHR23333">
    <property type="entry name" value="UBX DOMAIN CONTAINING PROTEIN"/>
    <property type="match status" value="1"/>
</dbReference>
<evidence type="ECO:0000313" key="5">
    <source>
        <dbReference type="Proteomes" id="UP000198406"/>
    </source>
</evidence>
<dbReference type="Gene3D" id="3.10.20.90">
    <property type="entry name" value="Phosphatidylinositol 3-kinase Catalytic Subunit, Chain A, domain 1"/>
    <property type="match status" value="1"/>
</dbReference>
<evidence type="ECO:0000259" key="2">
    <source>
        <dbReference type="PROSITE" id="PS50033"/>
    </source>
</evidence>
<accession>A0A1Z5K441</accession>
<dbReference type="SUPFAM" id="SSF102848">
    <property type="entry name" value="NSFL1 (p97 ATPase) cofactor p47, SEP domain"/>
    <property type="match status" value="1"/>
</dbReference>
<dbReference type="Pfam" id="PF00789">
    <property type="entry name" value="UBX"/>
    <property type="match status" value="1"/>
</dbReference>
<dbReference type="Proteomes" id="UP000198406">
    <property type="component" value="Unassembled WGS sequence"/>
</dbReference>
<feature type="compositionally biased region" description="Polar residues" evidence="1">
    <location>
        <begin position="129"/>
        <end position="144"/>
    </location>
</feature>
<reference evidence="4 5" key="1">
    <citation type="journal article" date="2015" name="Plant Cell">
        <title>Oil accumulation by the oleaginous diatom Fistulifera solaris as revealed by the genome and transcriptome.</title>
        <authorList>
            <person name="Tanaka T."/>
            <person name="Maeda Y."/>
            <person name="Veluchamy A."/>
            <person name="Tanaka M."/>
            <person name="Abida H."/>
            <person name="Marechal E."/>
            <person name="Bowler C."/>
            <person name="Muto M."/>
            <person name="Sunaga Y."/>
            <person name="Tanaka M."/>
            <person name="Yoshino T."/>
            <person name="Taniguchi T."/>
            <person name="Fukuda Y."/>
            <person name="Nemoto M."/>
            <person name="Matsumoto M."/>
            <person name="Wong P.S."/>
            <person name="Aburatani S."/>
            <person name="Fujibuchi W."/>
        </authorList>
    </citation>
    <scope>NUCLEOTIDE SEQUENCE [LARGE SCALE GENOMIC DNA]</scope>
    <source>
        <strain evidence="4 5">JPCC DA0580</strain>
    </source>
</reference>
<dbReference type="OrthoDB" id="25887at2759"/>
<dbReference type="InParanoid" id="A0A1Z5K441"/>
<dbReference type="GO" id="GO:0007030">
    <property type="term" value="P:Golgi organization"/>
    <property type="evidence" value="ECO:0007669"/>
    <property type="project" value="TreeGrafter"/>
</dbReference>
<feature type="domain" description="UBX" evidence="2">
    <location>
        <begin position="162"/>
        <end position="236"/>
    </location>
</feature>
<comment type="caution">
    <text evidence="4">The sequence shown here is derived from an EMBL/GenBank/DDBJ whole genome shotgun (WGS) entry which is preliminary data.</text>
</comment>
<dbReference type="PROSITE" id="PS51399">
    <property type="entry name" value="SEP"/>
    <property type="match status" value="1"/>
</dbReference>
<dbReference type="PROSITE" id="PS50033">
    <property type="entry name" value="UBX"/>
    <property type="match status" value="1"/>
</dbReference>
<feature type="region of interest" description="Disordered" evidence="1">
    <location>
        <begin position="129"/>
        <end position="165"/>
    </location>
</feature>
<dbReference type="PANTHER" id="PTHR23333:SF20">
    <property type="entry name" value="NSFL1 COFACTOR P47"/>
    <property type="match status" value="1"/>
</dbReference>
<dbReference type="CDD" id="cd01770">
    <property type="entry name" value="UBX_UBXN2"/>
    <property type="match status" value="1"/>
</dbReference>
<protein>
    <submittedName>
        <fullName evidence="4">UBX domain-containing protein 1</fullName>
    </submittedName>
</protein>
<dbReference type="GO" id="GO:0005829">
    <property type="term" value="C:cytosol"/>
    <property type="evidence" value="ECO:0007669"/>
    <property type="project" value="TreeGrafter"/>
</dbReference>
<proteinExistence type="predicted"/>
<evidence type="ECO:0000256" key="1">
    <source>
        <dbReference type="SAM" id="MobiDB-lite"/>
    </source>
</evidence>
<dbReference type="InterPro" id="IPR012989">
    <property type="entry name" value="SEP_domain"/>
</dbReference>
<gene>
    <name evidence="4" type="ORF">FisN_1Lh310</name>
</gene>
<dbReference type="InterPro" id="IPR029071">
    <property type="entry name" value="Ubiquitin-like_domsf"/>
</dbReference>
<dbReference type="EMBL" id="BDSP01000153">
    <property type="protein sequence ID" value="GAX21020.1"/>
    <property type="molecule type" value="Genomic_DNA"/>
</dbReference>
<feature type="compositionally biased region" description="Gly residues" evidence="1">
    <location>
        <begin position="27"/>
        <end position="37"/>
    </location>
</feature>
<feature type="region of interest" description="Disordered" evidence="1">
    <location>
        <begin position="1"/>
        <end position="43"/>
    </location>
</feature>
<dbReference type="Pfam" id="PF08059">
    <property type="entry name" value="SEP"/>
    <property type="match status" value="1"/>
</dbReference>
<dbReference type="GO" id="GO:0005634">
    <property type="term" value="C:nucleus"/>
    <property type="evidence" value="ECO:0007669"/>
    <property type="project" value="TreeGrafter"/>
</dbReference>
<dbReference type="GO" id="GO:0031468">
    <property type="term" value="P:nuclear membrane reassembly"/>
    <property type="evidence" value="ECO:0007669"/>
    <property type="project" value="TreeGrafter"/>
</dbReference>
<dbReference type="GO" id="GO:0000045">
    <property type="term" value="P:autophagosome assembly"/>
    <property type="evidence" value="ECO:0007669"/>
    <property type="project" value="TreeGrafter"/>
</dbReference>
<sequence length="239" mass="25365">MSNIHGLFSGRNDDDDDSDDENNRFVGGIGERGGGSGLAVRPNPESIFSRAEDATADDEGQVQRTITMYRDGFVVDDGPYRRLDDPSNGDFLRSLAMGRTPAELAGDGDVVVGLIDKRNEEYVEKFQSFSGEGNSLGGTASVSTDGAFDPASLPESPPPVDDRKPLTSIQIRLPNGTRRVVRINLSMTVGDLAAHLRSDAGSEPFRLVAGFPPKPLTDASATVEGAGLKGAQVSLQKVN</sequence>
<keyword evidence="5" id="KW-1185">Reference proteome</keyword>
<dbReference type="InterPro" id="IPR036241">
    <property type="entry name" value="NSFL1C_SEP_dom_sf"/>
</dbReference>
<organism evidence="4 5">
    <name type="scientific">Fistulifera solaris</name>
    <name type="common">Oleaginous diatom</name>
    <dbReference type="NCBI Taxonomy" id="1519565"/>
    <lineage>
        <taxon>Eukaryota</taxon>
        <taxon>Sar</taxon>
        <taxon>Stramenopiles</taxon>
        <taxon>Ochrophyta</taxon>
        <taxon>Bacillariophyta</taxon>
        <taxon>Bacillariophyceae</taxon>
        <taxon>Bacillariophycidae</taxon>
        <taxon>Naviculales</taxon>
        <taxon>Naviculaceae</taxon>
        <taxon>Fistulifera</taxon>
    </lineage>
</organism>
<name>A0A1Z5K441_FISSO</name>
<dbReference type="AlphaFoldDB" id="A0A1Z5K441"/>
<dbReference type="FunCoup" id="A0A1Z5K441">
    <property type="interactions" value="301"/>
</dbReference>
<evidence type="ECO:0000313" key="4">
    <source>
        <dbReference type="EMBL" id="GAX21020.1"/>
    </source>
</evidence>
<dbReference type="GO" id="GO:0061025">
    <property type="term" value="P:membrane fusion"/>
    <property type="evidence" value="ECO:0007669"/>
    <property type="project" value="TreeGrafter"/>
</dbReference>